<proteinExistence type="predicted"/>
<keyword evidence="3" id="KW-1185">Reference proteome</keyword>
<gene>
    <name evidence="2" type="ORF">EAH76_19215</name>
</gene>
<dbReference type="GO" id="GO:0050660">
    <property type="term" value="F:flavin adenine dinucleotide binding"/>
    <property type="evidence" value="ECO:0007669"/>
    <property type="project" value="InterPro"/>
</dbReference>
<reference evidence="2 3" key="1">
    <citation type="journal article" date="2019" name="Environ. Microbiol.">
        <title>Species interactions and distinct microbial communities in high Arctic permafrost affected cryosols are associated with the CH4 and CO2 gas fluxes.</title>
        <authorList>
            <person name="Altshuler I."/>
            <person name="Hamel J."/>
            <person name="Turney S."/>
            <person name="Magnuson E."/>
            <person name="Levesque R."/>
            <person name="Greer C."/>
            <person name="Whyte L.G."/>
        </authorList>
    </citation>
    <scope>NUCLEOTIDE SEQUENCE [LARGE SCALE GENOMIC DNA]</scope>
    <source>
        <strain evidence="2 3">E6.1</strain>
    </source>
</reference>
<organism evidence="2 3">
    <name type="scientific">Sphingomonas glacialis</name>
    <dbReference type="NCBI Taxonomy" id="658225"/>
    <lineage>
        <taxon>Bacteria</taxon>
        <taxon>Pseudomonadati</taxon>
        <taxon>Pseudomonadota</taxon>
        <taxon>Alphaproteobacteria</taxon>
        <taxon>Sphingomonadales</taxon>
        <taxon>Sphingomonadaceae</taxon>
        <taxon>Sphingomonas</taxon>
    </lineage>
</organism>
<evidence type="ECO:0000313" key="2">
    <source>
        <dbReference type="EMBL" id="TPG49497.1"/>
    </source>
</evidence>
<dbReference type="AlphaFoldDB" id="A0A502FJ14"/>
<dbReference type="Proteomes" id="UP000319931">
    <property type="component" value="Unassembled WGS sequence"/>
</dbReference>
<protein>
    <submittedName>
        <fullName evidence="2">Acyl-CoA dehydrogenase</fullName>
    </submittedName>
</protein>
<dbReference type="Pfam" id="PF02771">
    <property type="entry name" value="Acyl-CoA_dh_N"/>
    <property type="match status" value="1"/>
</dbReference>
<dbReference type="PANTHER" id="PTHR43884:SF12">
    <property type="entry name" value="ISOVALERYL-COA DEHYDROGENASE, MITOCHONDRIAL-RELATED"/>
    <property type="match status" value="1"/>
</dbReference>
<dbReference type="InterPro" id="IPR009100">
    <property type="entry name" value="AcylCoA_DH/oxidase_NM_dom_sf"/>
</dbReference>
<feature type="domain" description="Acyl-CoA dehydrogenase/oxidase N-terminal" evidence="1">
    <location>
        <begin position="22"/>
        <end position="99"/>
    </location>
</feature>
<dbReference type="InterPro" id="IPR037069">
    <property type="entry name" value="AcylCoA_DH/ox_N_sf"/>
</dbReference>
<dbReference type="PANTHER" id="PTHR43884">
    <property type="entry name" value="ACYL-COA DEHYDROGENASE"/>
    <property type="match status" value="1"/>
</dbReference>
<dbReference type="SUPFAM" id="SSF47203">
    <property type="entry name" value="Acyl-CoA dehydrogenase C-terminal domain-like"/>
    <property type="match status" value="1"/>
</dbReference>
<dbReference type="InterPro" id="IPR036250">
    <property type="entry name" value="AcylCo_DH-like_C"/>
</dbReference>
<comment type="caution">
    <text evidence="2">The sequence shown here is derived from an EMBL/GenBank/DDBJ whole genome shotgun (WGS) entry which is preliminary data.</text>
</comment>
<dbReference type="Gene3D" id="1.20.140.10">
    <property type="entry name" value="Butyryl-CoA Dehydrogenase, subunit A, domain 3"/>
    <property type="match status" value="1"/>
</dbReference>
<evidence type="ECO:0000313" key="3">
    <source>
        <dbReference type="Proteomes" id="UP000319931"/>
    </source>
</evidence>
<dbReference type="SUPFAM" id="SSF56645">
    <property type="entry name" value="Acyl-CoA dehydrogenase NM domain-like"/>
    <property type="match status" value="1"/>
</dbReference>
<dbReference type="Gene3D" id="1.10.540.10">
    <property type="entry name" value="Acyl-CoA dehydrogenase/oxidase, N-terminal domain"/>
    <property type="match status" value="1"/>
</dbReference>
<evidence type="ECO:0000259" key="1">
    <source>
        <dbReference type="Pfam" id="PF02771"/>
    </source>
</evidence>
<name>A0A502FJ14_9SPHN</name>
<accession>A0A502FJ14</accession>
<sequence length="403" mass="42252">MHDPALGGKLAAERLARVVAVAAAHADSVDREGRFPAEAMAALREEGLLGAMVPRALGGHGATLAEVAGQCQKIAGACASTGMIYAMHQIQVACVLDHGLDQDWHHTFARRIAEEQLLLASITSEVGIGGDMRSSLCAVEVADGRFALTKQAPTVSYGAYADVFLVTARAHADAPQSDQVIVTIPRADGTLEVTGSWDALGMRGTCSSGGSFTAHGHADQILPVPFADIAADTMVPVSHLLWGGVWTGIAADAVSRARSFLRASARRQPGVVPPGAARLMQAAGLLDMMQGRIHILLGQYDACHALGDAERKIVSTEDAGWPGGMARATAMNMLKHDVSEMCHRAVLQALLVCGMAGYKNGTDFSVGRHLRDILSAQLMISNDRIAGNTGALLLAQRSDLGTL</sequence>
<dbReference type="EMBL" id="RCZC01000007">
    <property type="protein sequence ID" value="TPG49497.1"/>
    <property type="molecule type" value="Genomic_DNA"/>
</dbReference>
<dbReference type="Gene3D" id="2.40.110.10">
    <property type="entry name" value="Butyryl-CoA Dehydrogenase, subunit A, domain 2"/>
    <property type="match status" value="1"/>
</dbReference>
<dbReference type="GO" id="GO:0003995">
    <property type="term" value="F:acyl-CoA dehydrogenase activity"/>
    <property type="evidence" value="ECO:0007669"/>
    <property type="project" value="TreeGrafter"/>
</dbReference>
<dbReference type="InterPro" id="IPR046373">
    <property type="entry name" value="Acyl-CoA_Oxase/DH_mid-dom_sf"/>
</dbReference>
<dbReference type="OrthoDB" id="7316074at2"/>
<dbReference type="InterPro" id="IPR013786">
    <property type="entry name" value="AcylCoA_DH/ox_N"/>
</dbReference>